<dbReference type="Proteomes" id="UP000677054">
    <property type="component" value="Unassembled WGS sequence"/>
</dbReference>
<sequence>MDIYICGTRDRNRSLQGDHVVVRLSPPHEWMVCHNRVLDYLPKLTEDEFASLYAEKRLKPEDRLVVDAARRGRLGPVDAGDLEVEVASPRENSGDEGRGDPETMGREPAEKNKKANRRGSRGGRKHKKKTERDEAGSKVAGATPGSGAAPSVRPRGSATDAGFAPGDPATPALESAKDAESRGGEFGATALVSERDSVVQPGSFNRPATKPVPNPPHHPLVCTEMTNKVSHPIRTGRREEVRRSAKEAVPDSGLDVLDLLRLPCWKKLVQRTGKVVYIVQPVHTRMAAGHLKLMADKNPDTALFSPKDNRIPRMKIPMAECPGDFYRNEAKYSKTLFVALIVEWNDPGFAKGHDLFAFHACREECIFTIDPETARDLDDAVSCERAGNGLYEVGVHIADVSFFVPEDTPLDQEARNRATSVYMVQKVIPMLPRPLCENVCSLNPSEDRLALSVVWTVDADGNVRDERFGRSIIRSCVKLSYGHAQSIIDARDLRELDACTFPPVTGSHDLAEVYEKVKMLHGISQKLRARRFRNGALRLDQPKLSFTLDHGTGMPNGFFVYELKESNRLIEELMLLANMAAAHRIYRAFPHVAVLRNHVPPQENMLENLREVLAAYGIVIDTSSSTAIQTTLDAYAGKGEFNEARLAILVSLFAKPMQLAKYFCTGMKQDEAEFHHYALNVPMYTHFTSPIRRYPDVLVHRLLAASLGYTQRPTWDPYVVQRVAEHCNTRKEAAKRCSEMSSELFLAAYVRQCGPVYAKGMVLAVMDHSLDVLIYQLGIVKRVYLDSIIDARDLRELDACTFPPVTGSHDLAEVYERVKMLHGISQKLRARRFRNGALRLDQPKLSFTLDHGTGMPNGFFVYELKESNRLIEELMLLANMAAAHRIYRAFPHVAVLRNHVPPQENMLENLREVLAAYGIVIDTSSSTAIQTTLDAYAGKGEFNEARLAILVSLFAKPMQLAKYFCTGMKQDEAEFHHYALNVPMYTHFTSPIRRYPDVLVHRLLAASLGYTQRPTWDPYVVQRVAEHCNTRKEAAKRCSEMSSELFLAAYVRQCGPVYAKGMVLAVMDHSLDVLIYQLGIVKRVYLDKLDLKKFHYQRLDGIPELLLSWEKQQGDGEEKGEEVESVTIFTLLDVVLASVPGDPYKFVAIVPPPQDRPGLSCRVASETPGMSLTSESIVRNDSFF</sequence>
<dbReference type="GO" id="GO:0010587">
    <property type="term" value="P:miRNA catabolic process"/>
    <property type="evidence" value="ECO:0007669"/>
    <property type="project" value="TreeGrafter"/>
</dbReference>
<keyword evidence="5" id="KW-0378">Hydrolase</keyword>
<evidence type="ECO:0000256" key="4">
    <source>
        <dbReference type="ARBA" id="ARBA00022723"/>
    </source>
</evidence>
<dbReference type="InterPro" id="IPR041093">
    <property type="entry name" value="Dis3l2-like_C"/>
</dbReference>
<evidence type="ECO:0000313" key="12">
    <source>
        <dbReference type="EMBL" id="CAD7250109.1"/>
    </source>
</evidence>
<dbReference type="PANTHER" id="PTHR23355:SF9">
    <property type="entry name" value="DIS3-LIKE EXONUCLEASE 2"/>
    <property type="match status" value="1"/>
</dbReference>
<feature type="compositionally biased region" description="Basic residues" evidence="10">
    <location>
        <begin position="114"/>
        <end position="129"/>
    </location>
</feature>
<dbReference type="FunFam" id="2.40.50.700:FF:000003">
    <property type="entry name" value="DIS3-like exonuclease 2"/>
    <property type="match status" value="1"/>
</dbReference>
<evidence type="ECO:0000256" key="6">
    <source>
        <dbReference type="ARBA" id="ARBA00022839"/>
    </source>
</evidence>
<dbReference type="PROSITE" id="PS01175">
    <property type="entry name" value="RIBONUCLEASE_II"/>
    <property type="match status" value="2"/>
</dbReference>
<dbReference type="OrthoDB" id="372421at2759"/>
<evidence type="ECO:0000256" key="3">
    <source>
        <dbReference type="ARBA" id="ARBA00022722"/>
    </source>
</evidence>
<dbReference type="GO" id="GO:0000175">
    <property type="term" value="F:3'-5'-RNA exonuclease activity"/>
    <property type="evidence" value="ECO:0007669"/>
    <property type="project" value="TreeGrafter"/>
</dbReference>
<keyword evidence="2" id="KW-0963">Cytoplasm</keyword>
<dbReference type="AlphaFoldDB" id="A0A7R9A9Q0"/>
<dbReference type="InterPro" id="IPR001900">
    <property type="entry name" value="RNase_II/R"/>
</dbReference>
<keyword evidence="7" id="KW-0460">Magnesium</keyword>
<feature type="compositionally biased region" description="Basic and acidic residues" evidence="10">
    <location>
        <begin position="92"/>
        <end position="113"/>
    </location>
</feature>
<evidence type="ECO:0000256" key="7">
    <source>
        <dbReference type="ARBA" id="ARBA00022842"/>
    </source>
</evidence>
<dbReference type="Pfam" id="PF00773">
    <property type="entry name" value="RNB"/>
    <property type="match status" value="2"/>
</dbReference>
<feature type="region of interest" description="Disordered" evidence="10">
    <location>
        <begin position="77"/>
        <end position="217"/>
    </location>
</feature>
<evidence type="ECO:0000256" key="9">
    <source>
        <dbReference type="RuleBase" id="RU003901"/>
    </source>
</evidence>
<dbReference type="GO" id="GO:0006402">
    <property type="term" value="P:mRNA catabolic process"/>
    <property type="evidence" value="ECO:0007669"/>
    <property type="project" value="TreeGrafter"/>
</dbReference>
<evidence type="ECO:0000256" key="8">
    <source>
        <dbReference type="ARBA" id="ARBA00022884"/>
    </source>
</evidence>
<evidence type="ECO:0000256" key="10">
    <source>
        <dbReference type="SAM" id="MobiDB-lite"/>
    </source>
</evidence>
<dbReference type="SUPFAM" id="SSF50249">
    <property type="entry name" value="Nucleic acid-binding proteins"/>
    <property type="match status" value="3"/>
</dbReference>
<evidence type="ECO:0000313" key="13">
    <source>
        <dbReference type="Proteomes" id="UP000677054"/>
    </source>
</evidence>
<keyword evidence="8" id="KW-0694">RNA-binding</keyword>
<protein>
    <recommendedName>
        <fullName evidence="11">RNB domain-containing protein</fullName>
    </recommendedName>
</protein>
<proteinExistence type="inferred from homology"/>
<evidence type="ECO:0000256" key="1">
    <source>
        <dbReference type="ARBA" id="ARBA00004496"/>
    </source>
</evidence>
<accession>A0A7R9A9Q0</accession>
<dbReference type="GO" id="GO:0008266">
    <property type="term" value="F:poly(U) RNA binding"/>
    <property type="evidence" value="ECO:0007669"/>
    <property type="project" value="UniProtKB-ARBA"/>
</dbReference>
<organism evidence="12">
    <name type="scientific">Darwinula stevensoni</name>
    <dbReference type="NCBI Taxonomy" id="69355"/>
    <lineage>
        <taxon>Eukaryota</taxon>
        <taxon>Metazoa</taxon>
        <taxon>Ecdysozoa</taxon>
        <taxon>Arthropoda</taxon>
        <taxon>Crustacea</taxon>
        <taxon>Oligostraca</taxon>
        <taxon>Ostracoda</taxon>
        <taxon>Podocopa</taxon>
        <taxon>Podocopida</taxon>
        <taxon>Darwinulocopina</taxon>
        <taxon>Darwinuloidea</taxon>
        <taxon>Darwinulidae</taxon>
        <taxon>Darwinula</taxon>
    </lineage>
</organism>
<dbReference type="Gene3D" id="2.40.50.690">
    <property type="match status" value="1"/>
</dbReference>
<dbReference type="Pfam" id="PF17849">
    <property type="entry name" value="OB_Dis3"/>
    <property type="match status" value="1"/>
</dbReference>
<feature type="compositionally biased region" description="Low complexity" evidence="10">
    <location>
        <begin position="140"/>
        <end position="151"/>
    </location>
</feature>
<dbReference type="InterPro" id="IPR050180">
    <property type="entry name" value="RNR_Ribonuclease"/>
</dbReference>
<dbReference type="EMBL" id="LR902173">
    <property type="protein sequence ID" value="CAD7250109.1"/>
    <property type="molecule type" value="Genomic_DNA"/>
</dbReference>
<keyword evidence="3" id="KW-0540">Nuclease</keyword>
<dbReference type="GO" id="GO:0046872">
    <property type="term" value="F:metal ion binding"/>
    <property type="evidence" value="ECO:0007669"/>
    <property type="project" value="UniProtKB-KW"/>
</dbReference>
<evidence type="ECO:0000256" key="2">
    <source>
        <dbReference type="ARBA" id="ARBA00022490"/>
    </source>
</evidence>
<dbReference type="Gene3D" id="2.40.50.140">
    <property type="entry name" value="Nucleic acid-binding proteins"/>
    <property type="match status" value="2"/>
</dbReference>
<dbReference type="InterPro" id="IPR012340">
    <property type="entry name" value="NA-bd_OB-fold"/>
</dbReference>
<keyword evidence="4" id="KW-0479">Metal-binding</keyword>
<feature type="domain" description="RNB" evidence="11">
    <location>
        <begin position="722"/>
        <end position="1010"/>
    </location>
</feature>
<dbReference type="EMBL" id="CAJPEV010002656">
    <property type="protein sequence ID" value="CAG0897653.1"/>
    <property type="molecule type" value="Genomic_DNA"/>
</dbReference>
<comment type="subcellular location">
    <subcellularLocation>
        <location evidence="1">Cytoplasm</location>
    </subcellularLocation>
</comment>
<dbReference type="InterPro" id="IPR022966">
    <property type="entry name" value="RNase_II/R_CS"/>
</dbReference>
<keyword evidence="13" id="KW-1185">Reference proteome</keyword>
<dbReference type="InterPro" id="IPR041505">
    <property type="entry name" value="Dis3_CSD2"/>
</dbReference>
<reference evidence="12" key="1">
    <citation type="submission" date="2020-11" db="EMBL/GenBank/DDBJ databases">
        <authorList>
            <person name="Tran Van P."/>
        </authorList>
    </citation>
    <scope>NUCLEOTIDE SEQUENCE</scope>
</reference>
<comment type="similarity">
    <text evidence="9">Belongs to the RNR ribonuclease family.</text>
</comment>
<evidence type="ECO:0000259" key="11">
    <source>
        <dbReference type="SMART" id="SM00955"/>
    </source>
</evidence>
<dbReference type="GO" id="GO:0000932">
    <property type="term" value="C:P-body"/>
    <property type="evidence" value="ECO:0007669"/>
    <property type="project" value="TreeGrafter"/>
</dbReference>
<gene>
    <name evidence="12" type="ORF">DSTB1V02_LOCUS9892</name>
</gene>
<evidence type="ECO:0000256" key="5">
    <source>
        <dbReference type="ARBA" id="ARBA00022801"/>
    </source>
</evidence>
<dbReference type="SMART" id="SM00955">
    <property type="entry name" value="RNB"/>
    <property type="match status" value="2"/>
</dbReference>
<feature type="domain" description="RNB" evidence="11">
    <location>
        <begin position="358"/>
        <end position="709"/>
    </location>
</feature>
<name>A0A7R9A9Q0_9CRUS</name>
<dbReference type="Gene3D" id="2.40.50.700">
    <property type="match status" value="1"/>
</dbReference>
<keyword evidence="6" id="KW-0269">Exonuclease</keyword>
<dbReference type="PANTHER" id="PTHR23355">
    <property type="entry name" value="RIBONUCLEASE"/>
    <property type="match status" value="1"/>
</dbReference>
<dbReference type="Pfam" id="PF17877">
    <property type="entry name" value="Dis3l2_C_term"/>
    <property type="match status" value="2"/>
</dbReference>